<evidence type="ECO:0000313" key="8">
    <source>
        <dbReference type="EMBL" id="NDV38082.1"/>
    </source>
</evidence>
<dbReference type="PANTHER" id="PTHR44329">
    <property type="entry name" value="SERINE/THREONINE-PROTEIN KINASE TNNI3K-RELATED"/>
    <property type="match status" value="1"/>
</dbReference>
<dbReference type="InterPro" id="IPR000719">
    <property type="entry name" value="Prot_kinase_dom"/>
</dbReference>
<dbReference type="PROSITE" id="PS00109">
    <property type="entry name" value="PROTEIN_KINASE_TYR"/>
    <property type="match status" value="1"/>
</dbReference>
<dbReference type="AlphaFoldDB" id="A0A6B2LLW1"/>
<keyword evidence="3" id="KW-0418">Kinase</keyword>
<dbReference type="EMBL" id="GIBP01009113">
    <property type="protein sequence ID" value="NDV38082.1"/>
    <property type="molecule type" value="Transcribed_RNA"/>
</dbReference>
<dbReference type="InterPro" id="IPR051681">
    <property type="entry name" value="Ser/Thr_Kinases-Pseudokinases"/>
</dbReference>
<keyword evidence="2" id="KW-0547">Nucleotide-binding</keyword>
<dbReference type="GO" id="GO:0005524">
    <property type="term" value="F:ATP binding"/>
    <property type="evidence" value="ECO:0007669"/>
    <property type="project" value="UniProtKB-KW"/>
</dbReference>
<evidence type="ECO:0000256" key="3">
    <source>
        <dbReference type="ARBA" id="ARBA00022777"/>
    </source>
</evidence>
<feature type="domain" description="Protein kinase" evidence="7">
    <location>
        <begin position="1"/>
        <end position="149"/>
    </location>
</feature>
<evidence type="ECO:0000256" key="5">
    <source>
        <dbReference type="ARBA" id="ARBA00047899"/>
    </source>
</evidence>
<evidence type="ECO:0000256" key="4">
    <source>
        <dbReference type="ARBA" id="ARBA00022840"/>
    </source>
</evidence>
<evidence type="ECO:0000259" key="7">
    <source>
        <dbReference type="PROSITE" id="PS50011"/>
    </source>
</evidence>
<keyword evidence="1" id="KW-0808">Transferase</keyword>
<accession>A0A6B2LLW1</accession>
<evidence type="ECO:0000256" key="2">
    <source>
        <dbReference type="ARBA" id="ARBA00022741"/>
    </source>
</evidence>
<comment type="catalytic activity">
    <reaction evidence="6">
        <text>L-seryl-[protein] + ATP = O-phospho-L-seryl-[protein] + ADP + H(+)</text>
        <dbReference type="Rhea" id="RHEA:17989"/>
        <dbReference type="Rhea" id="RHEA-COMP:9863"/>
        <dbReference type="Rhea" id="RHEA-COMP:11604"/>
        <dbReference type="ChEBI" id="CHEBI:15378"/>
        <dbReference type="ChEBI" id="CHEBI:29999"/>
        <dbReference type="ChEBI" id="CHEBI:30616"/>
        <dbReference type="ChEBI" id="CHEBI:83421"/>
        <dbReference type="ChEBI" id="CHEBI:456216"/>
        <dbReference type="EC" id="2.7.11.1"/>
    </reaction>
</comment>
<dbReference type="Gene3D" id="1.10.510.10">
    <property type="entry name" value="Transferase(Phosphotransferase) domain 1"/>
    <property type="match status" value="1"/>
</dbReference>
<name>A0A6B2LLW1_9EUKA</name>
<comment type="catalytic activity">
    <reaction evidence="5">
        <text>L-threonyl-[protein] + ATP = O-phospho-L-threonyl-[protein] + ADP + H(+)</text>
        <dbReference type="Rhea" id="RHEA:46608"/>
        <dbReference type="Rhea" id="RHEA-COMP:11060"/>
        <dbReference type="Rhea" id="RHEA-COMP:11605"/>
        <dbReference type="ChEBI" id="CHEBI:15378"/>
        <dbReference type="ChEBI" id="CHEBI:30013"/>
        <dbReference type="ChEBI" id="CHEBI:30616"/>
        <dbReference type="ChEBI" id="CHEBI:61977"/>
        <dbReference type="ChEBI" id="CHEBI:456216"/>
        <dbReference type="EC" id="2.7.11.1"/>
    </reaction>
</comment>
<dbReference type="PROSITE" id="PS50011">
    <property type="entry name" value="PROTEIN_KINASE_DOM"/>
    <property type="match status" value="1"/>
</dbReference>
<reference evidence="8" key="1">
    <citation type="journal article" date="2020" name="J. Eukaryot. Microbiol.">
        <title>De novo Sequencing, Assembly and Annotation of the Transcriptome for the Free-Living Testate Amoeba Arcella intermedia.</title>
        <authorList>
            <person name="Ribeiro G.M."/>
            <person name="Porfirio-Sousa A.L."/>
            <person name="Maurer-Alcala X.X."/>
            <person name="Katz L.A."/>
            <person name="Lahr D.J.G."/>
        </authorList>
    </citation>
    <scope>NUCLEOTIDE SEQUENCE</scope>
</reference>
<evidence type="ECO:0000256" key="6">
    <source>
        <dbReference type="ARBA" id="ARBA00048679"/>
    </source>
</evidence>
<dbReference type="InterPro" id="IPR001245">
    <property type="entry name" value="Ser-Thr/Tyr_kinase_cat_dom"/>
</dbReference>
<dbReference type="InterPro" id="IPR008266">
    <property type="entry name" value="Tyr_kinase_AS"/>
</dbReference>
<evidence type="ECO:0000256" key="1">
    <source>
        <dbReference type="ARBA" id="ARBA00022679"/>
    </source>
</evidence>
<dbReference type="GO" id="GO:0004674">
    <property type="term" value="F:protein serine/threonine kinase activity"/>
    <property type="evidence" value="ECO:0007669"/>
    <property type="project" value="UniProtKB-EC"/>
</dbReference>
<dbReference type="SUPFAM" id="SSF56112">
    <property type="entry name" value="Protein kinase-like (PK-like)"/>
    <property type="match status" value="1"/>
</dbReference>
<sequence>MDYLHQNNILHRDLTTKNILLTADFHAKLADFGLSKKKLEDSSGSNTMGSVPWMAPEVLTNPKSFNRKSDVYSYAICLWEMFTGAQNLLDTEKSMVVLAQEVIRGWRPEIPRTCPAQWGELIQRCWCPEAAERLDFYSVVGVLKSRAFACEVVMMVGSEYVTGLDFGDS</sequence>
<protein>
    <recommendedName>
        <fullName evidence="7">Protein kinase domain-containing protein</fullName>
    </recommendedName>
</protein>
<organism evidence="8">
    <name type="scientific">Arcella intermedia</name>
    <dbReference type="NCBI Taxonomy" id="1963864"/>
    <lineage>
        <taxon>Eukaryota</taxon>
        <taxon>Amoebozoa</taxon>
        <taxon>Tubulinea</taxon>
        <taxon>Elardia</taxon>
        <taxon>Arcellinida</taxon>
        <taxon>Sphaerothecina</taxon>
        <taxon>Arcellidae</taxon>
        <taxon>Arcella</taxon>
    </lineage>
</organism>
<dbReference type="Pfam" id="PF07714">
    <property type="entry name" value="PK_Tyr_Ser-Thr"/>
    <property type="match status" value="1"/>
</dbReference>
<proteinExistence type="predicted"/>
<dbReference type="PRINTS" id="PR00109">
    <property type="entry name" value="TYRKINASE"/>
</dbReference>
<dbReference type="PANTHER" id="PTHR44329:SF288">
    <property type="entry name" value="MITOGEN-ACTIVATED PROTEIN KINASE KINASE KINASE 20"/>
    <property type="match status" value="1"/>
</dbReference>
<keyword evidence="4" id="KW-0067">ATP-binding</keyword>
<dbReference type="InterPro" id="IPR011009">
    <property type="entry name" value="Kinase-like_dom_sf"/>
</dbReference>